<evidence type="ECO:0000313" key="2">
    <source>
        <dbReference type="Proteomes" id="UP000007883"/>
    </source>
</evidence>
<organism evidence="1 2">
    <name type="scientific">Rubrivivax gelatinosus (strain NBRC 100245 / IL144)</name>
    <dbReference type="NCBI Taxonomy" id="983917"/>
    <lineage>
        <taxon>Bacteria</taxon>
        <taxon>Pseudomonadati</taxon>
        <taxon>Pseudomonadota</taxon>
        <taxon>Betaproteobacteria</taxon>
        <taxon>Burkholderiales</taxon>
        <taxon>Sphaerotilaceae</taxon>
        <taxon>Rubrivivax</taxon>
    </lineage>
</organism>
<dbReference type="HOGENOM" id="CLU_3103422_0_0_4"/>
<protein>
    <submittedName>
        <fullName evidence="1">Uncharacterized protein</fullName>
    </submittedName>
</protein>
<accession>I0HMU5</accession>
<reference evidence="1 2" key="1">
    <citation type="journal article" date="2012" name="J. Bacteriol.">
        <title>Complete genome sequence of phototrophic betaproteobacterium Rubrivivax gelatinosus IL144.</title>
        <authorList>
            <person name="Nagashima S."/>
            <person name="Kamimura A."/>
            <person name="Shimizu T."/>
            <person name="Nakamura-isaki S."/>
            <person name="Aono E."/>
            <person name="Sakamoto K."/>
            <person name="Ichikawa N."/>
            <person name="Nakazawa H."/>
            <person name="Sekine M."/>
            <person name="Yamazaki S."/>
            <person name="Fujita N."/>
            <person name="Shimada K."/>
            <person name="Hanada S."/>
            <person name="Nagashima K.V.P."/>
        </authorList>
    </citation>
    <scope>NUCLEOTIDE SEQUENCE [LARGE SCALE GENOMIC DNA]</scope>
    <source>
        <strain evidence="2">NBRC 100245 / IL144</strain>
    </source>
</reference>
<name>I0HMU5_RUBGI</name>
<dbReference type="Proteomes" id="UP000007883">
    <property type="component" value="Chromosome"/>
</dbReference>
<evidence type="ECO:0000313" key="1">
    <source>
        <dbReference type="EMBL" id="BAL94332.1"/>
    </source>
</evidence>
<gene>
    <name evidence="1" type="ordered locus">RGE_09910</name>
</gene>
<proteinExistence type="predicted"/>
<sequence length="51" mass="5735">MIYKDLIIKSDIPAKYPREIRCAPAQRTAHRFCRPIAHLPGLTGDNVAGQM</sequence>
<dbReference type="EMBL" id="AP012320">
    <property type="protein sequence ID" value="BAL94332.1"/>
    <property type="molecule type" value="Genomic_DNA"/>
</dbReference>
<dbReference type="STRING" id="983917.RGE_09910"/>
<dbReference type="AlphaFoldDB" id="I0HMU5"/>
<dbReference type="KEGG" id="rge:RGE_09910"/>
<keyword evidence="2" id="KW-1185">Reference proteome</keyword>